<dbReference type="RefSeq" id="WP_306634904.1">
    <property type="nucleotide sequence ID" value="NZ_JAUSXB010000001.1"/>
</dbReference>
<accession>A0ABU0PIJ3</accession>
<gene>
    <name evidence="1" type="ORF">QFZ36_001341</name>
</gene>
<name>A0ABU0PIJ3_9MICC</name>
<evidence type="ECO:0000313" key="2">
    <source>
        <dbReference type="Proteomes" id="UP001236806"/>
    </source>
</evidence>
<organism evidence="1 2">
    <name type="scientific">Pseudarthrobacter siccitolerans</name>
    <dbReference type="NCBI Taxonomy" id="861266"/>
    <lineage>
        <taxon>Bacteria</taxon>
        <taxon>Bacillati</taxon>
        <taxon>Actinomycetota</taxon>
        <taxon>Actinomycetes</taxon>
        <taxon>Micrococcales</taxon>
        <taxon>Micrococcaceae</taxon>
        <taxon>Pseudarthrobacter</taxon>
    </lineage>
</organism>
<sequence length="213" mass="22926">MTPIVQEETATDTAVGFGFAEIAYMLRLFGTAPAKKSAEVLRLEAEVDAERLCAAGASSLIGRGFATIGEDLELQGPAVAVAYALAKANRWTEITLITPEFTDTVVHVESDRVALLLQPRTLESWFVFAQDPAVSGAEAELSIVEEHVRNHQEGTALIRGRMIGGETHLLIRPDNGGWAIGKVLDPTQDVVETMGLDSKDLLGRIRTTRGEAA</sequence>
<protein>
    <submittedName>
        <fullName evidence="1">Uncharacterized protein</fullName>
    </submittedName>
</protein>
<proteinExistence type="predicted"/>
<dbReference type="Proteomes" id="UP001236806">
    <property type="component" value="Unassembled WGS sequence"/>
</dbReference>
<reference evidence="1 2" key="1">
    <citation type="submission" date="2023-07" db="EMBL/GenBank/DDBJ databases">
        <title>Comparative genomics of wheat-associated soil bacteria to identify genetic determinants of phenazine resistance.</title>
        <authorList>
            <person name="Mouncey N."/>
        </authorList>
    </citation>
    <scope>NUCLEOTIDE SEQUENCE [LARGE SCALE GENOMIC DNA]</scope>
    <source>
        <strain evidence="1 2">W1I3</strain>
    </source>
</reference>
<comment type="caution">
    <text evidence="1">The sequence shown here is derived from an EMBL/GenBank/DDBJ whole genome shotgun (WGS) entry which is preliminary data.</text>
</comment>
<keyword evidence="2" id="KW-1185">Reference proteome</keyword>
<dbReference type="EMBL" id="JAUSXB010000001">
    <property type="protein sequence ID" value="MDQ0673780.1"/>
    <property type="molecule type" value="Genomic_DNA"/>
</dbReference>
<evidence type="ECO:0000313" key="1">
    <source>
        <dbReference type="EMBL" id="MDQ0673780.1"/>
    </source>
</evidence>